<feature type="transmembrane region" description="Helical" evidence="5">
    <location>
        <begin position="241"/>
        <end position="262"/>
    </location>
</feature>
<dbReference type="Gene3D" id="1.20.1250.20">
    <property type="entry name" value="MFS general substrate transporter like domains"/>
    <property type="match status" value="1"/>
</dbReference>
<dbReference type="PANTHER" id="PTHR23535">
    <property type="entry name" value="SUGAR EFFLUX TRANSPORTER A-RELATED"/>
    <property type="match status" value="1"/>
</dbReference>
<reference evidence="6 7" key="1">
    <citation type="submission" date="2018-02" db="EMBL/GenBank/DDBJ databases">
        <authorList>
            <person name="Cohen D.B."/>
            <person name="Kent A.D."/>
        </authorList>
    </citation>
    <scope>NUCLEOTIDE SEQUENCE [LARGE SCALE GENOMIC DNA]</scope>
    <source>
        <strain evidence="6">1</strain>
    </source>
</reference>
<feature type="transmembrane region" description="Helical" evidence="5">
    <location>
        <begin position="133"/>
        <end position="155"/>
    </location>
</feature>
<dbReference type="AlphaFoldDB" id="A0A2N9JFT9"/>
<name>A0A2N9JFT9_9ACTN</name>
<keyword evidence="3" id="KW-1003">Cell membrane</keyword>
<keyword evidence="2" id="KW-0813">Transport</keyword>
<feature type="transmembrane region" description="Helical" evidence="5">
    <location>
        <begin position="274"/>
        <end position="292"/>
    </location>
</feature>
<gene>
    <name evidence="6" type="ORF">MPLG2_1332</name>
</gene>
<feature type="transmembrane region" description="Helical" evidence="5">
    <location>
        <begin position="45"/>
        <end position="64"/>
    </location>
</feature>
<keyword evidence="5" id="KW-0472">Membrane</keyword>
<dbReference type="GO" id="GO:0022857">
    <property type="term" value="F:transmembrane transporter activity"/>
    <property type="evidence" value="ECO:0007669"/>
    <property type="project" value="InterPro"/>
</dbReference>
<dbReference type="InterPro" id="IPR011701">
    <property type="entry name" value="MFS"/>
</dbReference>
<keyword evidence="5" id="KW-0812">Transmembrane</keyword>
<keyword evidence="4" id="KW-0762">Sugar transport</keyword>
<dbReference type="SUPFAM" id="SSF103473">
    <property type="entry name" value="MFS general substrate transporter"/>
    <property type="match status" value="1"/>
</dbReference>
<dbReference type="EMBL" id="LT985188">
    <property type="protein sequence ID" value="SPD86368.1"/>
    <property type="molecule type" value="Genomic_DNA"/>
</dbReference>
<evidence type="ECO:0000256" key="3">
    <source>
        <dbReference type="ARBA" id="ARBA00022475"/>
    </source>
</evidence>
<feature type="transmembrane region" description="Helical" evidence="5">
    <location>
        <begin position="71"/>
        <end position="91"/>
    </location>
</feature>
<dbReference type="PANTHER" id="PTHR23535:SF2">
    <property type="entry name" value="SUGAR EFFLUX TRANSPORTER A-RELATED"/>
    <property type="match status" value="1"/>
</dbReference>
<dbReference type="Proteomes" id="UP000238164">
    <property type="component" value="Chromosome 1"/>
</dbReference>
<feature type="transmembrane region" description="Helical" evidence="5">
    <location>
        <begin position="97"/>
        <end position="121"/>
    </location>
</feature>
<evidence type="ECO:0000256" key="4">
    <source>
        <dbReference type="ARBA" id="ARBA00022597"/>
    </source>
</evidence>
<dbReference type="InterPro" id="IPR036259">
    <property type="entry name" value="MFS_trans_sf"/>
</dbReference>
<proteinExistence type="predicted"/>
<evidence type="ECO:0000313" key="7">
    <source>
        <dbReference type="Proteomes" id="UP000238164"/>
    </source>
</evidence>
<protein>
    <submittedName>
        <fullName evidence="6">Sugar efflux transporter C</fullName>
    </submittedName>
</protein>
<feature type="transmembrane region" description="Helical" evidence="5">
    <location>
        <begin position="358"/>
        <end position="379"/>
    </location>
</feature>
<feature type="transmembrane region" description="Helical" evidence="5">
    <location>
        <begin position="161"/>
        <end position="181"/>
    </location>
</feature>
<evidence type="ECO:0000256" key="1">
    <source>
        <dbReference type="ARBA" id="ARBA00004651"/>
    </source>
</evidence>
<dbReference type="KEGG" id="mgg:MPLG2_1332"/>
<comment type="subcellular location">
    <subcellularLocation>
        <location evidence="1">Cell membrane</location>
        <topology evidence="1">Multi-pass membrane protein</topology>
    </subcellularLocation>
</comment>
<dbReference type="Pfam" id="PF07690">
    <property type="entry name" value="MFS_1"/>
    <property type="match status" value="1"/>
</dbReference>
<evidence type="ECO:0000256" key="5">
    <source>
        <dbReference type="SAM" id="Phobius"/>
    </source>
</evidence>
<keyword evidence="5" id="KW-1133">Transmembrane helix</keyword>
<feature type="transmembrane region" description="Helical" evidence="5">
    <location>
        <begin position="298"/>
        <end position="320"/>
    </location>
</feature>
<evidence type="ECO:0000256" key="2">
    <source>
        <dbReference type="ARBA" id="ARBA00022448"/>
    </source>
</evidence>
<dbReference type="GO" id="GO:0005886">
    <property type="term" value="C:plasma membrane"/>
    <property type="evidence" value="ECO:0007669"/>
    <property type="project" value="UniProtKB-SubCell"/>
</dbReference>
<feature type="transmembrane region" description="Helical" evidence="5">
    <location>
        <begin position="202"/>
        <end position="221"/>
    </location>
</feature>
<keyword evidence="7" id="KW-1185">Reference proteome</keyword>
<evidence type="ECO:0000313" key="6">
    <source>
        <dbReference type="EMBL" id="SPD86368.1"/>
    </source>
</evidence>
<accession>A0A2N9JFT9</accession>
<sequence>MRSMLERPLIPLASLFWGLQFAFLSPSLALILVSLYGATPAEVGWVLACYNAAGFVVSLLVPAWADRQRQYLWPLLVCSVLNLALTVALTLATSLPWVTVALVVFGAPAGVGMSLIFAHLAHGGAAPADLMNNRAIVSFAWVAAPPIATALIGWFGPESVLLVIAAIALGNVAITLVLLRLSRRQPTHSRDERPAAKAAEMGHTRVGVAVIVVAFVLVQATNAASTAVLTLYVSVGLGLPVLWAGLALAIAAALEIPALIGLGRLTGRFPLVRLMLFGCVCGIGYYVGMALVREPWALLALQVLNALFVATVSGVGMTLFQQIIAGPGFATGLYTITRRVGNIAIGPLIAIASTPAGYPGIFLACAVLALVGGATIGVVGRRAARRADGLGSAD</sequence>
<organism evidence="6 7">
    <name type="scientific">Micropruina glycogenica</name>
    <dbReference type="NCBI Taxonomy" id="75385"/>
    <lineage>
        <taxon>Bacteria</taxon>
        <taxon>Bacillati</taxon>
        <taxon>Actinomycetota</taxon>
        <taxon>Actinomycetes</taxon>
        <taxon>Propionibacteriales</taxon>
        <taxon>Nocardioidaceae</taxon>
        <taxon>Micropruina</taxon>
    </lineage>
</organism>
<feature type="transmembrane region" description="Helical" evidence="5">
    <location>
        <begin position="332"/>
        <end position="352"/>
    </location>
</feature>